<gene>
    <name evidence="1" type="ORF">POCULU_LOCUS6943</name>
</gene>
<dbReference type="Proteomes" id="UP000789572">
    <property type="component" value="Unassembled WGS sequence"/>
</dbReference>
<organism evidence="1 2">
    <name type="scientific">Paraglomus occultum</name>
    <dbReference type="NCBI Taxonomy" id="144539"/>
    <lineage>
        <taxon>Eukaryota</taxon>
        <taxon>Fungi</taxon>
        <taxon>Fungi incertae sedis</taxon>
        <taxon>Mucoromycota</taxon>
        <taxon>Glomeromycotina</taxon>
        <taxon>Glomeromycetes</taxon>
        <taxon>Paraglomerales</taxon>
        <taxon>Paraglomeraceae</taxon>
        <taxon>Paraglomus</taxon>
    </lineage>
</organism>
<reference evidence="1" key="1">
    <citation type="submission" date="2021-06" db="EMBL/GenBank/DDBJ databases">
        <authorList>
            <person name="Kallberg Y."/>
            <person name="Tangrot J."/>
            <person name="Rosling A."/>
        </authorList>
    </citation>
    <scope>NUCLEOTIDE SEQUENCE</scope>
    <source>
        <strain evidence="1">IA702</strain>
    </source>
</reference>
<comment type="caution">
    <text evidence="1">The sequence shown here is derived from an EMBL/GenBank/DDBJ whole genome shotgun (WGS) entry which is preliminary data.</text>
</comment>
<dbReference type="EMBL" id="CAJVPJ010001415">
    <property type="protein sequence ID" value="CAG8590372.1"/>
    <property type="molecule type" value="Genomic_DNA"/>
</dbReference>
<dbReference type="AlphaFoldDB" id="A0A9N9C649"/>
<accession>A0A9N9C649</accession>
<proteinExistence type="predicted"/>
<name>A0A9N9C649_9GLOM</name>
<evidence type="ECO:0000313" key="1">
    <source>
        <dbReference type="EMBL" id="CAG8590372.1"/>
    </source>
</evidence>
<sequence>MNESNNINNYIGLYDNVYQPEDFDIATMSEPNDTNSDYTDHYNNIHQLEGDNTNNQIHLPITLHTQRYTHFRPATSFLLHNDVHINTINYDSTENLYQDPSYYQSQLNTSSHEQDINNFCPLCGSSDGQFGTISSQSIAYTFTPMRTQASFSFNNSTVMNEPTSTQYMVIKEVRIQLVLGRVPAVTGIGEMLGLTRM</sequence>
<protein>
    <submittedName>
        <fullName evidence="1">8301_t:CDS:1</fullName>
    </submittedName>
</protein>
<keyword evidence="2" id="KW-1185">Reference proteome</keyword>
<evidence type="ECO:0000313" key="2">
    <source>
        <dbReference type="Proteomes" id="UP000789572"/>
    </source>
</evidence>